<protein>
    <recommendedName>
        <fullName evidence="2">Retrotransposon gag domain-containing protein</fullName>
    </recommendedName>
</protein>
<organism evidence="3 4">
    <name type="scientific">Capsella rubella</name>
    <dbReference type="NCBI Taxonomy" id="81985"/>
    <lineage>
        <taxon>Eukaryota</taxon>
        <taxon>Viridiplantae</taxon>
        <taxon>Streptophyta</taxon>
        <taxon>Embryophyta</taxon>
        <taxon>Tracheophyta</taxon>
        <taxon>Spermatophyta</taxon>
        <taxon>Magnoliopsida</taxon>
        <taxon>eudicotyledons</taxon>
        <taxon>Gunneridae</taxon>
        <taxon>Pentapetalae</taxon>
        <taxon>rosids</taxon>
        <taxon>malvids</taxon>
        <taxon>Brassicales</taxon>
        <taxon>Brassicaceae</taxon>
        <taxon>Camelineae</taxon>
        <taxon>Capsella</taxon>
    </lineage>
</organism>
<keyword evidence="4" id="KW-1185">Reference proteome</keyword>
<dbReference type="eggNOG" id="KOG0017">
    <property type="taxonomic scope" value="Eukaryota"/>
</dbReference>
<evidence type="ECO:0000256" key="1">
    <source>
        <dbReference type="SAM" id="MobiDB-lite"/>
    </source>
</evidence>
<feature type="region of interest" description="Disordered" evidence="1">
    <location>
        <begin position="320"/>
        <end position="342"/>
    </location>
</feature>
<sequence length="454" mass="52219">MPPANKKGEGDDGHHTMTTTDWAEFRDALLTSKHNLQAYLLDAMRNLTDTLVHSLGDRHHRRGGENFWAMDNPFAHEGAHRGELVNFLQQDNHAQDTRWKASFRVEIPDFHEEILEFKKVPEDHKVALATTRFPGHAASWWQHTKATRSRTVKDYIHSWEKPKKKLRATFLKHNYDRTIYNKLQNLKQGSRSVDEYVKEFYLLVTRNDIFDSPIQLVSRFIGVLRVQLQNAMSQFDPTSISEAHRRAASFELQFRSPSWSTPSAKTRPYNQSTTTTSTAIKELGTANEVTNKAAREEQPLRRSTRPNALRCYSFGEAGHRQTTCPNQTQDGRDEDNVEGLHTTGDTGRLLVARRLCIAPPSRTDSWLRHNIIRSSCIIQDRVCTFIIDLGSSRNTMAEYVEQNLNILAEPHPTPYSLGWMQDGVDIRITHRALVAFTIGHHYKDRFYFDVAPID</sequence>
<feature type="compositionally biased region" description="Polar residues" evidence="1">
    <location>
        <begin position="320"/>
        <end position="329"/>
    </location>
</feature>
<dbReference type="InterPro" id="IPR005162">
    <property type="entry name" value="Retrotrans_gag_dom"/>
</dbReference>
<feature type="non-terminal residue" evidence="3">
    <location>
        <position position="454"/>
    </location>
</feature>
<evidence type="ECO:0000313" key="4">
    <source>
        <dbReference type="Proteomes" id="UP000029121"/>
    </source>
</evidence>
<evidence type="ECO:0000313" key="3">
    <source>
        <dbReference type="EMBL" id="EOA33321.1"/>
    </source>
</evidence>
<dbReference type="AlphaFoldDB" id="R0GCJ0"/>
<dbReference type="Proteomes" id="UP000029121">
    <property type="component" value="Unassembled WGS sequence"/>
</dbReference>
<feature type="region of interest" description="Disordered" evidence="1">
    <location>
        <begin position="257"/>
        <end position="276"/>
    </location>
</feature>
<gene>
    <name evidence="3" type="ORF">CARUB_v10021967mg</name>
</gene>
<name>R0GCJ0_9BRAS</name>
<reference evidence="4" key="1">
    <citation type="journal article" date="2013" name="Nat. Genet.">
        <title>The Capsella rubella genome and the genomic consequences of rapid mating system evolution.</title>
        <authorList>
            <person name="Slotte T."/>
            <person name="Hazzouri K.M."/>
            <person name="Agren J.A."/>
            <person name="Koenig D."/>
            <person name="Maumus F."/>
            <person name="Guo Y.L."/>
            <person name="Steige K."/>
            <person name="Platts A.E."/>
            <person name="Escobar J.S."/>
            <person name="Newman L.K."/>
            <person name="Wang W."/>
            <person name="Mandakova T."/>
            <person name="Vello E."/>
            <person name="Smith L.M."/>
            <person name="Henz S.R."/>
            <person name="Steffen J."/>
            <person name="Takuno S."/>
            <person name="Brandvain Y."/>
            <person name="Coop G."/>
            <person name="Andolfatto P."/>
            <person name="Hu T.T."/>
            <person name="Blanchette M."/>
            <person name="Clark R.M."/>
            <person name="Quesneville H."/>
            <person name="Nordborg M."/>
            <person name="Gaut B.S."/>
            <person name="Lysak M.A."/>
            <person name="Jenkins J."/>
            <person name="Grimwood J."/>
            <person name="Chapman J."/>
            <person name="Prochnik S."/>
            <person name="Shu S."/>
            <person name="Rokhsar D."/>
            <person name="Schmutz J."/>
            <person name="Weigel D."/>
            <person name="Wright S.I."/>
        </authorList>
    </citation>
    <scope>NUCLEOTIDE SEQUENCE [LARGE SCALE GENOMIC DNA]</scope>
    <source>
        <strain evidence="4">cv. Monte Gargano</strain>
    </source>
</reference>
<feature type="domain" description="Retrotransposon gag" evidence="2">
    <location>
        <begin position="128"/>
        <end position="221"/>
    </location>
</feature>
<proteinExistence type="predicted"/>
<dbReference type="EMBL" id="KB870806">
    <property type="protein sequence ID" value="EOA33321.1"/>
    <property type="molecule type" value="Genomic_DNA"/>
</dbReference>
<evidence type="ECO:0000259" key="2">
    <source>
        <dbReference type="Pfam" id="PF03732"/>
    </source>
</evidence>
<dbReference type="PANTHER" id="PTHR35046">
    <property type="entry name" value="ZINC KNUCKLE (CCHC-TYPE) FAMILY PROTEIN"/>
    <property type="match status" value="1"/>
</dbReference>
<accession>R0GCJ0</accession>
<dbReference type="PANTHER" id="PTHR35046:SF18">
    <property type="entry name" value="RNA-DIRECTED DNA POLYMERASE"/>
    <property type="match status" value="1"/>
</dbReference>
<dbReference type="Pfam" id="PF03732">
    <property type="entry name" value="Retrotrans_gag"/>
    <property type="match status" value="1"/>
</dbReference>